<dbReference type="Proteomes" id="UP000800303">
    <property type="component" value="Unassembled WGS sequence"/>
</dbReference>
<gene>
    <name evidence="2" type="ORF">GYN08_16750</name>
</gene>
<evidence type="ECO:0000313" key="3">
    <source>
        <dbReference type="Proteomes" id="UP000800303"/>
    </source>
</evidence>
<name>A0ABX0F7M8_9BACL</name>
<protein>
    <submittedName>
        <fullName evidence="2">Uncharacterized protein</fullName>
    </submittedName>
</protein>
<comment type="caution">
    <text evidence="2">The sequence shown here is derived from an EMBL/GenBank/DDBJ whole genome shotgun (WGS) entry which is preliminary data.</text>
</comment>
<organism evidence="2 3">
    <name type="scientific">Saccharibacillus alkalitolerans</name>
    <dbReference type="NCBI Taxonomy" id="2705290"/>
    <lineage>
        <taxon>Bacteria</taxon>
        <taxon>Bacillati</taxon>
        <taxon>Bacillota</taxon>
        <taxon>Bacilli</taxon>
        <taxon>Bacillales</taxon>
        <taxon>Paenibacillaceae</taxon>
        <taxon>Saccharibacillus</taxon>
    </lineage>
</organism>
<sequence length="160" mass="18298">MNGIVEFKLRLPFYDLIAEPEAENAPAYLEQLAERLRLRIDLSMLEDEYGSCGSGPEQAGCGDLLLFRRTGDPDCFVLIDLFRDFTDQHGMVELGIRCGRELRQPIVELLAALRSQAEPVGEIRESEGGGPRQEIGKKDFSQEIRYGDRVYERRVRIYEQ</sequence>
<accession>A0ABX0F7M8</accession>
<keyword evidence="3" id="KW-1185">Reference proteome</keyword>
<evidence type="ECO:0000256" key="1">
    <source>
        <dbReference type="SAM" id="MobiDB-lite"/>
    </source>
</evidence>
<evidence type="ECO:0000313" key="2">
    <source>
        <dbReference type="EMBL" id="NGZ76958.1"/>
    </source>
</evidence>
<dbReference type="EMBL" id="JAAFGS010000006">
    <property type="protein sequence ID" value="NGZ76958.1"/>
    <property type="molecule type" value="Genomic_DNA"/>
</dbReference>
<dbReference type="RefSeq" id="WP_166276434.1">
    <property type="nucleotide sequence ID" value="NZ_JAAFGS010000006.1"/>
</dbReference>
<reference evidence="2 3" key="1">
    <citation type="submission" date="2020-01" db="EMBL/GenBank/DDBJ databases">
        <title>Polyphasic characterisation and genomic insights into a novel alkali tolerant bacterium VR-M41.</title>
        <authorList>
            <person name="Vemuluri V.R."/>
        </authorList>
    </citation>
    <scope>NUCLEOTIDE SEQUENCE [LARGE SCALE GENOMIC DNA]</scope>
    <source>
        <strain evidence="2 3">VR-M41</strain>
    </source>
</reference>
<proteinExistence type="predicted"/>
<feature type="region of interest" description="Disordered" evidence="1">
    <location>
        <begin position="121"/>
        <end position="140"/>
    </location>
</feature>